<keyword evidence="2" id="KW-0472">Membrane</keyword>
<evidence type="ECO:0000256" key="1">
    <source>
        <dbReference type="ARBA" id="ARBA00004127"/>
    </source>
</evidence>
<evidence type="ECO:0000313" key="4">
    <source>
        <dbReference type="EMBL" id="EUA90522.1"/>
    </source>
</evidence>
<dbReference type="Proteomes" id="UP000020681">
    <property type="component" value="Unassembled WGS sequence"/>
</dbReference>
<dbReference type="InterPro" id="IPR001750">
    <property type="entry name" value="ND/Mrp_TM"/>
</dbReference>
<evidence type="ECO:0000313" key="5">
    <source>
        <dbReference type="Proteomes" id="UP000020681"/>
    </source>
</evidence>
<keyword evidence="5" id="KW-1185">Reference proteome</keyword>
<feature type="domain" description="NADH:quinone oxidoreductase/Mrp antiporter transmembrane" evidence="3">
    <location>
        <begin position="2"/>
        <end position="33"/>
    </location>
</feature>
<evidence type="ECO:0000259" key="3">
    <source>
        <dbReference type="Pfam" id="PF00361"/>
    </source>
</evidence>
<name>A0ABN0R0Q4_MYCUL</name>
<dbReference type="EMBL" id="JAOL01000103">
    <property type="protein sequence ID" value="EUA90522.1"/>
    <property type="molecule type" value="Genomic_DNA"/>
</dbReference>
<reference evidence="4 5" key="1">
    <citation type="submission" date="2014-01" db="EMBL/GenBank/DDBJ databases">
        <authorList>
            <person name="Dobos K."/>
            <person name="Lenaerts A."/>
            <person name="Ordway D."/>
            <person name="DeGroote M.A."/>
            <person name="Parker T."/>
            <person name="Sizemore C."/>
            <person name="Tallon L.J."/>
            <person name="Sadzewicz L.K."/>
            <person name="Sengamalay N."/>
            <person name="Fraser C.M."/>
            <person name="Hine E."/>
            <person name="Shefchek K.A."/>
            <person name="Das S.P."/>
            <person name="Tettelin H."/>
        </authorList>
    </citation>
    <scope>NUCLEOTIDE SEQUENCE [LARGE SCALE GENOMIC DNA]</scope>
    <source>
        <strain evidence="4 5">Harvey</strain>
    </source>
</reference>
<keyword evidence="2" id="KW-0812">Transmembrane</keyword>
<dbReference type="Pfam" id="PF00361">
    <property type="entry name" value="Proton_antipo_M"/>
    <property type="match status" value="1"/>
</dbReference>
<comment type="caution">
    <text evidence="4">The sequence shown here is derived from an EMBL/GenBank/DDBJ whole genome shotgun (WGS) entry which is preliminary data.</text>
</comment>
<comment type="subcellular location">
    <subcellularLocation>
        <location evidence="1">Endomembrane system</location>
        <topology evidence="1">Multi-pass membrane protein</topology>
    </subcellularLocation>
    <subcellularLocation>
        <location evidence="2">Membrane</location>
        <topology evidence="2">Multi-pass membrane protein</topology>
    </subcellularLocation>
</comment>
<protein>
    <submittedName>
        <fullName evidence="4">NADH-Ubiquinone/plastoquinone (Complex I), various chains family protein</fullName>
    </submittedName>
</protein>
<organism evidence="4 5">
    <name type="scientific">Mycobacterium ulcerans str. Harvey</name>
    <dbReference type="NCBI Taxonomy" id="1299332"/>
    <lineage>
        <taxon>Bacteria</taxon>
        <taxon>Bacillati</taxon>
        <taxon>Actinomycetota</taxon>
        <taxon>Actinomycetes</taxon>
        <taxon>Mycobacteriales</taxon>
        <taxon>Mycobacteriaceae</taxon>
        <taxon>Mycobacterium</taxon>
        <taxon>Mycobacterium ulcerans group</taxon>
    </lineage>
</organism>
<gene>
    <name evidence="4" type="ORF">I551_2982</name>
</gene>
<evidence type="ECO:0000256" key="2">
    <source>
        <dbReference type="RuleBase" id="RU000320"/>
    </source>
</evidence>
<accession>A0ABN0R0Q4</accession>
<proteinExistence type="predicted"/>
<sequence length="50" mass="5518">MYGVLQASVATDLKRLLGYSTIENMGLVTLGLGRPRCCRRPVPARRPSSR</sequence>